<evidence type="ECO:0000313" key="4">
    <source>
        <dbReference type="Proteomes" id="UP000344571"/>
    </source>
</evidence>
<dbReference type="Proteomes" id="UP000344571">
    <property type="component" value="Chromosome"/>
</dbReference>
<dbReference type="Proteomes" id="UP000243750">
    <property type="component" value="Unassembled WGS sequence"/>
</dbReference>
<proteinExistence type="predicted"/>
<dbReference type="EMBL" id="NWMT01000065">
    <property type="protein sequence ID" value="PCD00182.1"/>
    <property type="molecule type" value="Genomic_DNA"/>
</dbReference>
<reference evidence="1 3" key="1">
    <citation type="submission" date="2017-09" db="EMBL/GenBank/DDBJ databases">
        <title>Bacterial and phytoplankton interrelationship in Kongsfjorden, an Arctic fjord.</title>
        <authorList>
            <person name="Sinha R."/>
            <person name="Krishnan K."/>
        </authorList>
    </citation>
    <scope>NUCLEOTIDE SEQUENCE [LARGE SCALE GENOMIC DNA]</scope>
    <source>
        <strain evidence="1 3">58</strain>
    </source>
</reference>
<gene>
    <name evidence="1" type="ORF">CO192_06205</name>
    <name evidence="2" type="ORF">EAO82_10985</name>
</gene>
<sequence length="67" mass="7233">MALILRLDSRLCGNDVGFGVGMVGILEVRMDFRLRGNSGNDGEFARPTVIPAKAGIHSDCQMNAGRR</sequence>
<accession>A0AA91U538</accession>
<protein>
    <submittedName>
        <fullName evidence="1">Uncharacterized protein</fullName>
    </submittedName>
</protein>
<evidence type="ECO:0000313" key="3">
    <source>
        <dbReference type="Proteomes" id="UP000243750"/>
    </source>
</evidence>
<keyword evidence="4" id="KW-1185">Reference proteome</keyword>
<reference evidence="2 4" key="2">
    <citation type="submission" date="2018-10" db="EMBL/GenBank/DDBJ databases">
        <title>Complete genome sequence of Pseudomonas pelagia strain Kongs-67.</title>
        <authorList>
            <person name="Sinha R.K."/>
            <person name="Krishnan K."/>
        </authorList>
    </citation>
    <scope>NUCLEOTIDE SEQUENCE [LARGE SCALE GENOMIC DNA]</scope>
    <source>
        <strain evidence="2 4">Kongs-67</strain>
    </source>
</reference>
<dbReference type="AlphaFoldDB" id="A0AA91U538"/>
<organism evidence="1 3">
    <name type="scientific">Halopseudomonas pelagia</name>
    <dbReference type="NCBI Taxonomy" id="553151"/>
    <lineage>
        <taxon>Bacteria</taxon>
        <taxon>Pseudomonadati</taxon>
        <taxon>Pseudomonadota</taxon>
        <taxon>Gammaproteobacteria</taxon>
        <taxon>Pseudomonadales</taxon>
        <taxon>Pseudomonadaceae</taxon>
        <taxon>Halopseudomonas</taxon>
    </lineage>
</organism>
<dbReference type="EMBL" id="CP033116">
    <property type="protein sequence ID" value="QFY56842.1"/>
    <property type="molecule type" value="Genomic_DNA"/>
</dbReference>
<name>A0AA91U538_9GAMM</name>
<evidence type="ECO:0000313" key="2">
    <source>
        <dbReference type="EMBL" id="QFY56842.1"/>
    </source>
</evidence>
<evidence type="ECO:0000313" key="1">
    <source>
        <dbReference type="EMBL" id="PCD00182.1"/>
    </source>
</evidence>